<feature type="transmembrane region" description="Helical" evidence="1">
    <location>
        <begin position="89"/>
        <end position="109"/>
    </location>
</feature>
<name>A0A3A1TTJ7_9MICO</name>
<evidence type="ECO:0000256" key="1">
    <source>
        <dbReference type="SAM" id="Phobius"/>
    </source>
</evidence>
<keyword evidence="3" id="KW-1185">Reference proteome</keyword>
<accession>A0A3A1TTJ7</accession>
<feature type="transmembrane region" description="Helical" evidence="1">
    <location>
        <begin position="12"/>
        <end position="32"/>
    </location>
</feature>
<keyword evidence="1" id="KW-0812">Transmembrane</keyword>
<sequence>MSAQQPVDRPRNPFATAGLVVAGIGVLIQIGLSAGSVLLPLAARGSGTSLAQLAIVFAVIGVLLLILSAVAAALGLVGLQVRRGHRAAAGAATGIGAVGVITSLANLVVPPLLGALVQL</sequence>
<proteinExistence type="predicted"/>
<keyword evidence="1" id="KW-0472">Membrane</keyword>
<dbReference type="Proteomes" id="UP000265742">
    <property type="component" value="Unassembled WGS sequence"/>
</dbReference>
<dbReference type="EMBL" id="QXTG01000002">
    <property type="protein sequence ID" value="RIX27552.1"/>
    <property type="molecule type" value="Genomic_DNA"/>
</dbReference>
<gene>
    <name evidence="2" type="ORF">D1781_08210</name>
</gene>
<protein>
    <submittedName>
        <fullName evidence="2">Uncharacterized protein</fullName>
    </submittedName>
</protein>
<dbReference type="RefSeq" id="WP_119481861.1">
    <property type="nucleotide sequence ID" value="NZ_QXTG01000002.1"/>
</dbReference>
<organism evidence="2 3">
    <name type="scientific">Amnibacterium setariae</name>
    <dbReference type="NCBI Taxonomy" id="2306585"/>
    <lineage>
        <taxon>Bacteria</taxon>
        <taxon>Bacillati</taxon>
        <taxon>Actinomycetota</taxon>
        <taxon>Actinomycetes</taxon>
        <taxon>Micrococcales</taxon>
        <taxon>Microbacteriaceae</taxon>
        <taxon>Amnibacterium</taxon>
    </lineage>
</organism>
<reference evidence="3" key="1">
    <citation type="submission" date="2018-09" db="EMBL/GenBank/DDBJ databases">
        <authorList>
            <person name="Kim I."/>
        </authorList>
    </citation>
    <scope>NUCLEOTIDE SEQUENCE [LARGE SCALE GENOMIC DNA]</scope>
    <source>
        <strain evidence="3">DD4a</strain>
    </source>
</reference>
<keyword evidence="1" id="KW-1133">Transmembrane helix</keyword>
<evidence type="ECO:0000313" key="2">
    <source>
        <dbReference type="EMBL" id="RIX27552.1"/>
    </source>
</evidence>
<comment type="caution">
    <text evidence="2">The sequence shown here is derived from an EMBL/GenBank/DDBJ whole genome shotgun (WGS) entry which is preliminary data.</text>
</comment>
<feature type="transmembrane region" description="Helical" evidence="1">
    <location>
        <begin position="52"/>
        <end position="77"/>
    </location>
</feature>
<evidence type="ECO:0000313" key="3">
    <source>
        <dbReference type="Proteomes" id="UP000265742"/>
    </source>
</evidence>
<dbReference type="AlphaFoldDB" id="A0A3A1TTJ7"/>